<reference evidence="2" key="1">
    <citation type="submission" date="2021-01" db="EMBL/GenBank/DDBJ databases">
        <title>Genome sequence of Phenylobacterium sp. 20VBR1 isolated from a valley glaceir, Ny-Alesund, Svalbard.</title>
        <authorList>
            <person name="Thomas F.A."/>
            <person name="Krishnan K.P."/>
            <person name="Sinha R.K."/>
        </authorList>
    </citation>
    <scope>NUCLEOTIDE SEQUENCE</scope>
    <source>
        <strain evidence="2">20VBR1</strain>
    </source>
</reference>
<gene>
    <name evidence="2" type="ORF">JKL49_12750</name>
</gene>
<evidence type="ECO:0000313" key="2">
    <source>
        <dbReference type="EMBL" id="QQZ51717.1"/>
    </source>
</evidence>
<name>A0A974P658_9CAUL</name>
<protein>
    <submittedName>
        <fullName evidence="2">Uncharacterized protein</fullName>
    </submittedName>
</protein>
<dbReference type="AlphaFoldDB" id="A0A974P658"/>
<evidence type="ECO:0000256" key="1">
    <source>
        <dbReference type="SAM" id="MobiDB-lite"/>
    </source>
</evidence>
<proteinExistence type="predicted"/>
<organism evidence="2">
    <name type="scientific">Phenylobacterium glaciei</name>
    <dbReference type="NCBI Taxonomy" id="2803784"/>
    <lineage>
        <taxon>Bacteria</taxon>
        <taxon>Pseudomonadati</taxon>
        <taxon>Pseudomonadota</taxon>
        <taxon>Alphaproteobacteria</taxon>
        <taxon>Caulobacterales</taxon>
        <taxon>Caulobacteraceae</taxon>
        <taxon>Phenylobacterium</taxon>
    </lineage>
</organism>
<sequence>MTSKTPSPGEISNPSAPAPPISTRRRREQIGRVLENWLAANQATPSSCCIALI</sequence>
<accession>A0A974P658</accession>
<feature type="region of interest" description="Disordered" evidence="1">
    <location>
        <begin position="1"/>
        <end position="27"/>
    </location>
</feature>
<dbReference type="EMBL" id="CP068570">
    <property type="protein sequence ID" value="QQZ51717.1"/>
    <property type="molecule type" value="Genomic_DNA"/>
</dbReference>